<dbReference type="InterPro" id="IPR043504">
    <property type="entry name" value="Peptidase_S1_PA_chymotrypsin"/>
</dbReference>
<evidence type="ECO:0000313" key="4">
    <source>
        <dbReference type="Proteomes" id="UP000813385"/>
    </source>
</evidence>
<feature type="compositionally biased region" description="Low complexity" evidence="2">
    <location>
        <begin position="858"/>
        <end position="880"/>
    </location>
</feature>
<dbReference type="SUPFAM" id="SSF50494">
    <property type="entry name" value="Trypsin-like serine proteases"/>
    <property type="match status" value="1"/>
</dbReference>
<dbReference type="GO" id="GO:0044550">
    <property type="term" value="P:secondary metabolite biosynthetic process"/>
    <property type="evidence" value="ECO:0007669"/>
    <property type="project" value="TreeGrafter"/>
</dbReference>
<dbReference type="GO" id="GO:0016747">
    <property type="term" value="F:acyltransferase activity, transferring groups other than amino-acyl groups"/>
    <property type="evidence" value="ECO:0007669"/>
    <property type="project" value="TreeGrafter"/>
</dbReference>
<sequence length="1103" mass="118591">MASTSLVGHSFITTSEWLADTPECARTKYLAFIHVDRDFTGNLQLFKFIDTPQSGQQLGLGVVGYPGNKYLKDEEGFSNEAGAQMYEDFQYTDYDIVTSARHMIKYKVSTFGGQSGAPIIRRGNSIVAIGAHCYGGGGSEANSGNSIGGKYGNVYANYIALFARNLKTEDGRATIVSLTEPAPVNGQTDINNSGLSNGGSKNARPVQQLPAGLSKPVVSSGDTEGFLDILEAVGSAASVALPIAGSIFGGLIGGGIGTVAGTLLGYVSGPESALDSGATSTESFAMERVAPGAAERAVLAEAGLQAIVSLDHNTVSEKLLRDIQENFNRSVPRLDNLVICFKPVLTQHALNITVQGMNRTAGLSQNTAESGGFGDRADIRGDNLPESAFAGEGGALLEALLTPTLPVAGEEGWISSLGSIISAGARWAVPIAGNLAKEYAPGIINGLVGKLTGGSESTEIPPSGLLSDEATRFLFKRALLADASLTALQRLDKKELNQLRLREDIAQEHAQRVQEGAWGDFFKGAVQTIAPIALDAGKQAVASIAPKIINGVLNKVDLGGRSETAASTINGSRNGELNGTLRPRRSVLDMFNTANAGSATKVSSPLAYFEAPALPLASSSLQATLEARRAEWQPLSERRRSLDDNDDLPVDTIWIYESSTTANLIPVDRLREAIYRLLDYYPHLGGRLAIDSDTGTRTIDRFGAGMHLIEASCDASFRSFAGVTSDPEQGWNVYDFPGLGQPFLPAWDMSPEAVQGDPIFKIQRTRFACSAVSIGVRVSHVVTAAGGYLRLYQDLAEIYRGISAGNAADSIELSVPPHLEPFMVSFMVHMSDEEKLYALKFSPTNYSLQEAPDRSGPRQSQASRRSSAFPDQDPNQPFDPIEGRTMRFSPEQLAKLKYLATDPNNAQSRASTFTALTAHIWQRTHLARLANARARSENADVYETSTFGTSVDFCKHFDLPERSFGNTIITPVMELSSVVLETSPLWDIASAINDIVRHVSEDETRKLGKWIAAQPHKEQIKFDLKVTPYSFIATSWHRFPLYSGAELDVAPIFSSPASRGLFDGMVVMVESRTMDGGIDALVSVKRSTFSVLHTDKSFVANWD</sequence>
<organism evidence="3 4">
    <name type="scientific">Plectosphaerella cucumerina</name>
    <dbReference type="NCBI Taxonomy" id="40658"/>
    <lineage>
        <taxon>Eukaryota</taxon>
        <taxon>Fungi</taxon>
        <taxon>Dikarya</taxon>
        <taxon>Ascomycota</taxon>
        <taxon>Pezizomycotina</taxon>
        <taxon>Sordariomycetes</taxon>
        <taxon>Hypocreomycetidae</taxon>
        <taxon>Glomerellales</taxon>
        <taxon>Plectosphaerellaceae</taxon>
        <taxon>Plectosphaerella</taxon>
    </lineage>
</organism>
<dbReference type="InterPro" id="IPR009003">
    <property type="entry name" value="Peptidase_S1_PA"/>
</dbReference>
<dbReference type="InterPro" id="IPR050317">
    <property type="entry name" value="Plant_Fungal_Acyltransferase"/>
</dbReference>
<proteinExistence type="predicted"/>
<comment type="caution">
    <text evidence="3">The sequence shown here is derived from an EMBL/GenBank/DDBJ whole genome shotgun (WGS) entry which is preliminary data.</text>
</comment>
<feature type="region of interest" description="Disordered" evidence="2">
    <location>
        <begin position="848"/>
        <end position="884"/>
    </location>
</feature>
<protein>
    <submittedName>
        <fullName evidence="3">Transferase family-domain-containing protein</fullName>
    </submittedName>
</protein>
<reference evidence="3" key="1">
    <citation type="journal article" date="2021" name="Nat. Commun.">
        <title>Genetic determinants of endophytism in the Arabidopsis root mycobiome.</title>
        <authorList>
            <person name="Mesny F."/>
            <person name="Miyauchi S."/>
            <person name="Thiergart T."/>
            <person name="Pickel B."/>
            <person name="Atanasova L."/>
            <person name="Karlsson M."/>
            <person name="Huettel B."/>
            <person name="Barry K.W."/>
            <person name="Haridas S."/>
            <person name="Chen C."/>
            <person name="Bauer D."/>
            <person name="Andreopoulos W."/>
            <person name="Pangilinan J."/>
            <person name="LaButti K."/>
            <person name="Riley R."/>
            <person name="Lipzen A."/>
            <person name="Clum A."/>
            <person name="Drula E."/>
            <person name="Henrissat B."/>
            <person name="Kohler A."/>
            <person name="Grigoriev I.V."/>
            <person name="Martin F.M."/>
            <person name="Hacquard S."/>
        </authorList>
    </citation>
    <scope>NUCLEOTIDE SEQUENCE</scope>
    <source>
        <strain evidence="3">MPI-CAGE-AT-0016</strain>
    </source>
</reference>
<dbReference type="Proteomes" id="UP000813385">
    <property type="component" value="Unassembled WGS sequence"/>
</dbReference>
<dbReference type="PANTHER" id="PTHR31642">
    <property type="entry name" value="TRICHOTHECENE 3-O-ACETYLTRANSFERASE"/>
    <property type="match status" value="1"/>
</dbReference>
<dbReference type="Pfam" id="PF02458">
    <property type="entry name" value="Transferase"/>
    <property type="match status" value="1"/>
</dbReference>
<evidence type="ECO:0000256" key="2">
    <source>
        <dbReference type="SAM" id="MobiDB-lite"/>
    </source>
</evidence>
<keyword evidence="1 3" id="KW-0808">Transferase</keyword>
<evidence type="ECO:0000313" key="3">
    <source>
        <dbReference type="EMBL" id="KAH7350094.1"/>
    </source>
</evidence>
<gene>
    <name evidence="3" type="ORF">B0T11DRAFT_343233</name>
</gene>
<dbReference type="Gene3D" id="3.30.559.10">
    <property type="entry name" value="Chloramphenicol acetyltransferase-like domain"/>
    <property type="match status" value="2"/>
</dbReference>
<dbReference type="AlphaFoldDB" id="A0A8K0T6S2"/>
<dbReference type="EMBL" id="JAGPXD010000006">
    <property type="protein sequence ID" value="KAH7350094.1"/>
    <property type="molecule type" value="Genomic_DNA"/>
</dbReference>
<accession>A0A8K0T6S2</accession>
<dbReference type="PANTHER" id="PTHR31642:SF310">
    <property type="entry name" value="FATTY ALCOHOL:CAFFEOYL-COA ACYLTRANSFERASE"/>
    <property type="match status" value="1"/>
</dbReference>
<evidence type="ECO:0000256" key="1">
    <source>
        <dbReference type="ARBA" id="ARBA00022679"/>
    </source>
</evidence>
<dbReference type="OrthoDB" id="444127at2759"/>
<dbReference type="InterPro" id="IPR023213">
    <property type="entry name" value="CAT-like_dom_sf"/>
</dbReference>
<keyword evidence="4" id="KW-1185">Reference proteome</keyword>
<name>A0A8K0T6S2_9PEZI</name>
<dbReference type="Gene3D" id="2.40.10.10">
    <property type="entry name" value="Trypsin-like serine proteases"/>
    <property type="match status" value="1"/>
</dbReference>